<feature type="compositionally biased region" description="Gly residues" evidence="2">
    <location>
        <begin position="187"/>
        <end position="217"/>
    </location>
</feature>
<evidence type="ECO:0000256" key="2">
    <source>
        <dbReference type="SAM" id="MobiDB-lite"/>
    </source>
</evidence>
<proteinExistence type="inferred from homology"/>
<protein>
    <recommendedName>
        <fullName evidence="3">t-SNARE coiled-coil homology domain-containing protein</fullName>
    </recommendedName>
</protein>
<dbReference type="GO" id="GO:0005484">
    <property type="term" value="F:SNAP receptor activity"/>
    <property type="evidence" value="ECO:0007669"/>
    <property type="project" value="TreeGrafter"/>
</dbReference>
<evidence type="ECO:0000259" key="3">
    <source>
        <dbReference type="PROSITE" id="PS50192"/>
    </source>
</evidence>
<dbReference type="OrthoDB" id="18679at2759"/>
<feature type="region of interest" description="Disordered" evidence="2">
    <location>
        <begin position="1"/>
        <end position="258"/>
    </location>
</feature>
<dbReference type="GO" id="GO:0019905">
    <property type="term" value="F:syntaxin binding"/>
    <property type="evidence" value="ECO:0007669"/>
    <property type="project" value="TreeGrafter"/>
</dbReference>
<dbReference type="GO" id="GO:0006887">
    <property type="term" value="P:exocytosis"/>
    <property type="evidence" value="ECO:0007669"/>
    <property type="project" value="TreeGrafter"/>
</dbReference>
<feature type="compositionally biased region" description="Gly residues" evidence="2">
    <location>
        <begin position="123"/>
        <end position="145"/>
    </location>
</feature>
<name>A0A6A6UP69_9PEZI</name>
<dbReference type="GO" id="GO:0005886">
    <property type="term" value="C:plasma membrane"/>
    <property type="evidence" value="ECO:0007669"/>
    <property type="project" value="TreeGrafter"/>
</dbReference>
<keyword evidence="5" id="KW-1185">Reference proteome</keyword>
<evidence type="ECO:0000313" key="5">
    <source>
        <dbReference type="Proteomes" id="UP000799302"/>
    </source>
</evidence>
<accession>A0A6A6UP69</accession>
<dbReference type="Proteomes" id="UP000799302">
    <property type="component" value="Unassembled WGS sequence"/>
</dbReference>
<dbReference type="AlphaFoldDB" id="A0A6A6UP69"/>
<gene>
    <name evidence="4" type="ORF">BT63DRAFT_408266</name>
</gene>
<organism evidence="4 5">
    <name type="scientific">Microthyrium microscopicum</name>
    <dbReference type="NCBI Taxonomy" id="703497"/>
    <lineage>
        <taxon>Eukaryota</taxon>
        <taxon>Fungi</taxon>
        <taxon>Dikarya</taxon>
        <taxon>Ascomycota</taxon>
        <taxon>Pezizomycotina</taxon>
        <taxon>Dothideomycetes</taxon>
        <taxon>Dothideomycetes incertae sedis</taxon>
        <taxon>Microthyriales</taxon>
        <taxon>Microthyriaceae</taxon>
        <taxon>Microthyrium</taxon>
    </lineage>
</organism>
<dbReference type="InterPro" id="IPR000727">
    <property type="entry name" value="T_SNARE_dom"/>
</dbReference>
<dbReference type="SUPFAM" id="SSF58038">
    <property type="entry name" value="SNARE fusion complex"/>
    <property type="match status" value="2"/>
</dbReference>
<dbReference type="CDD" id="cd15886">
    <property type="entry name" value="SNARE_SEC9N"/>
    <property type="match status" value="1"/>
</dbReference>
<dbReference type="PANTHER" id="PTHR19305">
    <property type="entry name" value="SYNAPTOSOMAL ASSOCIATED PROTEIN"/>
    <property type="match status" value="1"/>
</dbReference>
<comment type="similarity">
    <text evidence="1">Belongs to the SNAP-25 family.</text>
</comment>
<dbReference type="GO" id="GO:0031201">
    <property type="term" value="C:SNARE complex"/>
    <property type="evidence" value="ECO:0007669"/>
    <property type="project" value="TreeGrafter"/>
</dbReference>
<evidence type="ECO:0000313" key="4">
    <source>
        <dbReference type="EMBL" id="KAF2674042.1"/>
    </source>
</evidence>
<dbReference type="EMBL" id="MU004230">
    <property type="protein sequence ID" value="KAF2674042.1"/>
    <property type="molecule type" value="Genomic_DNA"/>
</dbReference>
<reference evidence="4" key="1">
    <citation type="journal article" date="2020" name="Stud. Mycol.">
        <title>101 Dothideomycetes genomes: a test case for predicting lifestyles and emergence of pathogens.</title>
        <authorList>
            <person name="Haridas S."/>
            <person name="Albert R."/>
            <person name="Binder M."/>
            <person name="Bloem J."/>
            <person name="Labutti K."/>
            <person name="Salamov A."/>
            <person name="Andreopoulos B."/>
            <person name="Baker S."/>
            <person name="Barry K."/>
            <person name="Bills G."/>
            <person name="Bluhm B."/>
            <person name="Cannon C."/>
            <person name="Castanera R."/>
            <person name="Culley D."/>
            <person name="Daum C."/>
            <person name="Ezra D."/>
            <person name="Gonzalez J."/>
            <person name="Henrissat B."/>
            <person name="Kuo A."/>
            <person name="Liang C."/>
            <person name="Lipzen A."/>
            <person name="Lutzoni F."/>
            <person name="Magnuson J."/>
            <person name="Mondo S."/>
            <person name="Nolan M."/>
            <person name="Ohm R."/>
            <person name="Pangilinan J."/>
            <person name="Park H.-J."/>
            <person name="Ramirez L."/>
            <person name="Alfaro M."/>
            <person name="Sun H."/>
            <person name="Tritt A."/>
            <person name="Yoshinaga Y."/>
            <person name="Zwiers L.-H."/>
            <person name="Turgeon B."/>
            <person name="Goodwin S."/>
            <person name="Spatafora J."/>
            <person name="Crous P."/>
            <person name="Grigoriev I."/>
        </authorList>
    </citation>
    <scope>NUCLEOTIDE SEQUENCE</scope>
    <source>
        <strain evidence="4">CBS 115976</strain>
    </source>
</reference>
<dbReference type="Gene3D" id="1.20.5.110">
    <property type="match status" value="2"/>
</dbReference>
<feature type="compositionally biased region" description="Low complexity" evidence="2">
    <location>
        <begin position="21"/>
        <end position="31"/>
    </location>
</feature>
<dbReference type="PANTHER" id="PTHR19305:SF9">
    <property type="entry name" value="SYNAPTOSOMAL-ASSOCIATED PROTEIN 29"/>
    <property type="match status" value="1"/>
</dbReference>
<dbReference type="PROSITE" id="PS50192">
    <property type="entry name" value="T_SNARE"/>
    <property type="match status" value="1"/>
</dbReference>
<dbReference type="SMART" id="SM00397">
    <property type="entry name" value="t_SNARE"/>
    <property type="match status" value="2"/>
</dbReference>
<sequence>MKKFGFGRKKDADSGPPPPSNNSNNNNSSNPYAADAGSNDPYLNNAPPPYSGASSQTNLRDNKSPVPPGGYTGAGGVSNQYGGLPRDNRFGAGPAPNRGPPSDRSGPTPPQDNRYGAPPAGGDRYGAGSYGNSGGFGQDRYGSGGAQPASRYGAGGYGNFGSGPQPPSNASTPNAPGSRPPPSNGPGMNGSGAAGGPGGPGGPGAPAGRYGAYGGGAPASDYGNGSNPSYGGGSSYGAYEERELTAEEQEEEDINASKQEMRFLKQQSAASSANALRMAEQAYATGLNTLGNLEVQGEALHNTNDNLSQAGYQNKVASGNTDTLNRLTKRPFFIPEGGGNPFTSAKRLEAKHQKVVEENRRIREEGGERASARYQDAQRQAEFGKQNRELDAPRQTTKANLLARSKYQFEADDEDEALEEDIENNLDNLSLGVSKLKGLAGAIGREVESQNQQLDNLGRQADKVDDQLAYNTARLNKIK</sequence>
<dbReference type="GO" id="GO:0006906">
    <property type="term" value="P:vesicle fusion"/>
    <property type="evidence" value="ECO:0007669"/>
    <property type="project" value="TreeGrafter"/>
</dbReference>
<evidence type="ECO:0000256" key="1">
    <source>
        <dbReference type="ARBA" id="ARBA00009480"/>
    </source>
</evidence>
<feature type="compositionally biased region" description="Low complexity" evidence="2">
    <location>
        <begin position="218"/>
        <end position="229"/>
    </location>
</feature>
<feature type="domain" description="T-SNARE coiled-coil homology" evidence="3">
    <location>
        <begin position="416"/>
        <end position="478"/>
    </location>
</feature>
<dbReference type="CDD" id="cd15857">
    <property type="entry name" value="SNARE_SEC9C"/>
    <property type="match status" value="1"/>
</dbReference>